<evidence type="ECO:0000259" key="3">
    <source>
        <dbReference type="Pfam" id="PF12793"/>
    </source>
</evidence>
<comment type="caution">
    <text evidence="4">The sequence shown here is derived from an EMBL/GenBank/DDBJ whole genome shotgun (WGS) entry which is preliminary data.</text>
</comment>
<sequence>MDPKLLQLFQNTPSGPVRIDELADILALSTKQLTRSLRKWEQDGWLTYVSGRGRGVLSQLHWQKHVEQTYVEFVLEEMDTEPLEVSSKYLSYNWSPPYKQQLMKALQATFGDQQQTRDKVIVPRRNPFLATHPIIAADAKSAMLVANVYNRLVSLSAAGVFTPELAHSWDLLHDRLRLFIRKDITFHDGSCLTADDVVYCLQKLLHHPYCQQVWQPIQAVTSPAPLVVDLLYRDQCSYSLHLLSMVTASIYKETAHSLHGTGAFMLQQNDEQKTSLLAFKDHFRERPLLDAVEFIKVPSDFPRIYQSTVQPVDTTAVPHQVDYSFGFGILILSNAVPEALRHYIHRLVVDHRHSLESINLTPNEHGCLHHPVIPPPASVSLPQTMKPLSIVVQRYTEHIVQWLTALLDQHNIPYELHYLSFDETVYRKQEQCYDVLIHGEVFEMNEQFAFFYFLRNGLSPFSTMLEDEKWRTILLRYPSTPFEEWPMLNQEMEASLIHASHLIPLYYDRKQTQLSSDLMNIQPTQFGYIDLSSLWIRPTIEA</sequence>
<dbReference type="PANTHER" id="PTHR30290">
    <property type="entry name" value="PERIPLASMIC BINDING COMPONENT OF ABC TRANSPORTER"/>
    <property type="match status" value="1"/>
</dbReference>
<dbReference type="EMBL" id="AKKV01000022">
    <property type="protein sequence ID" value="EIT86150.1"/>
    <property type="molecule type" value="Genomic_DNA"/>
</dbReference>
<dbReference type="Proteomes" id="UP000004080">
    <property type="component" value="Unassembled WGS sequence"/>
</dbReference>
<dbReference type="RefSeq" id="WP_007201319.1">
    <property type="nucleotide sequence ID" value="NZ_AKKV01000022.1"/>
</dbReference>
<dbReference type="PANTHER" id="PTHR30290:SF72">
    <property type="entry name" value="HTH-TYPE TRANSCRIPTIONAL REGULATOR SGRR"/>
    <property type="match status" value="1"/>
</dbReference>
<dbReference type="InterPro" id="IPR025370">
    <property type="entry name" value="SgrR_HTH_N"/>
</dbReference>
<dbReference type="Pfam" id="PF00496">
    <property type="entry name" value="SBP_bac_5"/>
    <property type="match status" value="1"/>
</dbReference>
<organism evidence="4 5">
    <name type="scientific">Fictibacillus macauensis ZFHKF-1</name>
    <dbReference type="NCBI Taxonomy" id="1196324"/>
    <lineage>
        <taxon>Bacteria</taxon>
        <taxon>Bacillati</taxon>
        <taxon>Bacillota</taxon>
        <taxon>Bacilli</taxon>
        <taxon>Bacillales</taxon>
        <taxon>Fictibacillaceae</taxon>
        <taxon>Fictibacillus</taxon>
    </lineage>
</organism>
<dbReference type="GO" id="GO:0003677">
    <property type="term" value="F:DNA binding"/>
    <property type="evidence" value="ECO:0007669"/>
    <property type="project" value="UniProtKB-KW"/>
</dbReference>
<dbReference type="GO" id="GO:0015833">
    <property type="term" value="P:peptide transport"/>
    <property type="evidence" value="ECO:0007669"/>
    <property type="project" value="TreeGrafter"/>
</dbReference>
<dbReference type="STRING" id="1196324.A374_06111"/>
<feature type="domain" description="Solute-binding protein family 5" evidence="2">
    <location>
        <begin position="161"/>
        <end position="300"/>
    </location>
</feature>
<dbReference type="OrthoDB" id="5894719at2"/>
<evidence type="ECO:0000256" key="1">
    <source>
        <dbReference type="ARBA" id="ARBA00023125"/>
    </source>
</evidence>
<dbReference type="AlphaFoldDB" id="I8UGX1"/>
<evidence type="ECO:0000313" key="5">
    <source>
        <dbReference type="Proteomes" id="UP000004080"/>
    </source>
</evidence>
<evidence type="ECO:0000259" key="2">
    <source>
        <dbReference type="Pfam" id="PF00496"/>
    </source>
</evidence>
<dbReference type="Gene3D" id="3.40.190.10">
    <property type="entry name" value="Periplasmic binding protein-like II"/>
    <property type="match status" value="1"/>
</dbReference>
<evidence type="ECO:0000313" key="4">
    <source>
        <dbReference type="EMBL" id="EIT86150.1"/>
    </source>
</evidence>
<dbReference type="SUPFAM" id="SSF46785">
    <property type="entry name" value="Winged helix' DNA-binding domain"/>
    <property type="match status" value="1"/>
</dbReference>
<dbReference type="Pfam" id="PF12793">
    <property type="entry name" value="SgrR_N"/>
    <property type="match status" value="1"/>
</dbReference>
<protein>
    <submittedName>
        <fullName evidence="4">ABC transporter substrate-binding protein</fullName>
    </submittedName>
</protein>
<keyword evidence="5" id="KW-1185">Reference proteome</keyword>
<dbReference type="InterPro" id="IPR036390">
    <property type="entry name" value="WH_DNA-bd_sf"/>
</dbReference>
<dbReference type="PATRIC" id="fig|1196324.3.peg.1248"/>
<dbReference type="GO" id="GO:1904680">
    <property type="term" value="F:peptide transmembrane transporter activity"/>
    <property type="evidence" value="ECO:0007669"/>
    <property type="project" value="TreeGrafter"/>
</dbReference>
<gene>
    <name evidence="4" type="ORF">A374_06111</name>
</gene>
<dbReference type="InterPro" id="IPR000914">
    <property type="entry name" value="SBP_5_dom"/>
</dbReference>
<feature type="domain" description="Transcriptional regulator SgrR N-terminal HTH" evidence="3">
    <location>
        <begin position="4"/>
        <end position="85"/>
    </location>
</feature>
<name>I8UGX1_9BACL</name>
<reference evidence="4 5" key="1">
    <citation type="journal article" date="2012" name="J. Bacteriol.">
        <title>Genome of Bacillus macauensis ZFHKF-1, a Long-Chain-Forming Bacterium.</title>
        <authorList>
            <person name="Cai L."/>
            <person name="Zhang T."/>
        </authorList>
    </citation>
    <scope>NUCLEOTIDE SEQUENCE [LARGE SCALE GENOMIC DNA]</scope>
    <source>
        <strain evidence="4 5">ZFHKF-1</strain>
    </source>
</reference>
<accession>I8UGX1</accession>
<dbReference type="InterPro" id="IPR039424">
    <property type="entry name" value="SBP_5"/>
</dbReference>
<dbReference type="SUPFAM" id="SSF53850">
    <property type="entry name" value="Periplasmic binding protein-like II"/>
    <property type="match status" value="1"/>
</dbReference>
<dbReference type="eggNOG" id="COG4533">
    <property type="taxonomic scope" value="Bacteria"/>
</dbReference>
<keyword evidence="1" id="KW-0238">DNA-binding</keyword>
<proteinExistence type="predicted"/>